<dbReference type="InterPro" id="IPR021109">
    <property type="entry name" value="Peptidase_aspartic_dom_sf"/>
</dbReference>
<dbReference type="InterPro" id="IPR001969">
    <property type="entry name" value="Aspartic_peptidase_AS"/>
</dbReference>
<evidence type="ECO:0000259" key="14">
    <source>
        <dbReference type="PROSITE" id="PS50158"/>
    </source>
</evidence>
<keyword evidence="10" id="KW-0238">DNA-binding</keyword>
<keyword evidence="2" id="KW-0808">Transferase</keyword>
<keyword evidence="15" id="KW-0695">RNA-directed DNA polymerase</keyword>
<evidence type="ECO:0000256" key="9">
    <source>
        <dbReference type="ARBA" id="ARBA00022908"/>
    </source>
</evidence>
<feature type="domain" description="CCHC-type" evidence="14">
    <location>
        <begin position="106"/>
        <end position="121"/>
    </location>
</feature>
<comment type="caution">
    <text evidence="15">The sequence shown here is derived from an EMBL/GenBank/DDBJ whole genome shotgun (WGS) entry which is preliminary data.</text>
</comment>
<evidence type="ECO:0000256" key="1">
    <source>
        <dbReference type="ARBA" id="ARBA00022670"/>
    </source>
</evidence>
<dbReference type="Pfam" id="PF17919">
    <property type="entry name" value="RT_RNaseH_2"/>
    <property type="match status" value="1"/>
</dbReference>
<organism evidence="15 16">
    <name type="scientific">Tanacetum coccineum</name>
    <dbReference type="NCBI Taxonomy" id="301880"/>
    <lineage>
        <taxon>Eukaryota</taxon>
        <taxon>Viridiplantae</taxon>
        <taxon>Streptophyta</taxon>
        <taxon>Embryophyta</taxon>
        <taxon>Tracheophyta</taxon>
        <taxon>Spermatophyta</taxon>
        <taxon>Magnoliopsida</taxon>
        <taxon>eudicotyledons</taxon>
        <taxon>Gunneridae</taxon>
        <taxon>Pentapetalae</taxon>
        <taxon>asterids</taxon>
        <taxon>campanulids</taxon>
        <taxon>Asterales</taxon>
        <taxon>Asteraceae</taxon>
        <taxon>Asteroideae</taxon>
        <taxon>Anthemideae</taxon>
        <taxon>Anthemidinae</taxon>
        <taxon>Tanacetum</taxon>
    </lineage>
</organism>
<dbReference type="Pfam" id="PF08284">
    <property type="entry name" value="RVP_2"/>
    <property type="match status" value="1"/>
</dbReference>
<dbReference type="EMBL" id="BQNB010012972">
    <property type="protein sequence ID" value="GJT10250.1"/>
    <property type="molecule type" value="Genomic_DNA"/>
</dbReference>
<sequence length="905" mass="101994">MIHGNLVASRPKTMQEAIEMATELMDKRVNTIAERQAENKRKFENTSRNNQNQQQQQNKRQNTGQAYTAGNSDRKSYAGSKPLSRPANANNNNRNNNNNNQKGNGCYECGAQGHFRRNCPKLRNNDRGNQAGNDRAPAKVYVVGNARANPDNVVAGTFLLNNRYAYILFDTGADRSFVSTAFSSQIDITPSTLDHYYDVELADGRIIGLNTILKGCTLNFLNHQFNVNLMPVELGSFDAIIGMDWLAKYQAVIVCAEKIVRIPWRNKTLIIHGDGSTQGNVTRLNIISCTKTQKYMEKGFPIFLAHVTAKEVEDKSEKKRLEDVPIVQDFPEVFPEDLPSSSDSTKEDCNAKFSKCEFWIPKVQFLGHVIDSEGIHVDPAKIESIKDWASPKSPTEIRQFLGLAGYYRRFIEGFSKIAKPMTKLTQKKVKFVWGDKQEAAFQLLKQKLCSAPILALPEGSEDFIAYCDASKKGLGAVLIQRVMAISNATSKKENWTDQSVLTLCNFLIQHQNNNGRNKGYPWSQLHPEYEKIHNHKFNSKQALKKPTIYRIARSMGTSIELSSGSVVVGPGIDQDASSEIPNVNHENVDVNLENEPIEIDDDTDPIQVWYHYSERLDAKENDFYSSLMRDVGQDVPTLCLDEIARQSNKSKNVTTKPKIVEMKRKGRCMSVINGMVDGALMTDDIPLLYLAMDLFEDALDSSYELKLSDKMLAVEKLGIFVYTLALGVSNGDVGERFQCFRETISRAFHEVLEAITAIYEGFHGLAREIIKPRDPTFQSTPHQIISDKRYMPYFKVGSAHDTRVFLHVVNNTSMNFPKLPEGKYYLVDKGYPDRKGYLVPAIERSFGILKKRWKILAGMPNYMGCDELRDVRGSITNNDNISSGTSNEMKQIRNDIATSHVADNL</sequence>
<keyword evidence="3" id="KW-0548">Nucleotidyltransferase</keyword>
<keyword evidence="8" id="KW-0694">RNA-binding</keyword>
<keyword evidence="7" id="KW-0460">Magnesium</keyword>
<dbReference type="Gene3D" id="4.10.60.10">
    <property type="entry name" value="Zinc finger, CCHC-type"/>
    <property type="match status" value="1"/>
</dbReference>
<evidence type="ECO:0000256" key="11">
    <source>
        <dbReference type="ARBA" id="ARBA00023268"/>
    </source>
</evidence>
<dbReference type="SUPFAM" id="SSF50630">
    <property type="entry name" value="Acid proteases"/>
    <property type="match status" value="1"/>
</dbReference>
<dbReference type="SMART" id="SM00343">
    <property type="entry name" value="ZnF_C2HC"/>
    <property type="match status" value="1"/>
</dbReference>
<evidence type="ECO:0000256" key="6">
    <source>
        <dbReference type="ARBA" id="ARBA00022759"/>
    </source>
</evidence>
<keyword evidence="11" id="KW-0511">Multifunctional enzyme</keyword>
<evidence type="ECO:0000256" key="8">
    <source>
        <dbReference type="ARBA" id="ARBA00022884"/>
    </source>
</evidence>
<keyword evidence="9" id="KW-0229">DNA integration</keyword>
<accession>A0ABQ5B5Z2</accession>
<dbReference type="Gene3D" id="2.40.70.10">
    <property type="entry name" value="Acid Proteases"/>
    <property type="match status" value="1"/>
</dbReference>
<evidence type="ECO:0000256" key="2">
    <source>
        <dbReference type="ARBA" id="ARBA00022679"/>
    </source>
</evidence>
<proteinExistence type="predicted"/>
<protein>
    <submittedName>
        <fullName evidence="15">Reverse transcriptase domain-containing protein</fullName>
    </submittedName>
</protein>
<evidence type="ECO:0000256" key="13">
    <source>
        <dbReference type="SAM" id="MobiDB-lite"/>
    </source>
</evidence>
<dbReference type="Proteomes" id="UP001151760">
    <property type="component" value="Unassembled WGS sequence"/>
</dbReference>
<dbReference type="InterPro" id="IPR050951">
    <property type="entry name" value="Retrovirus_Pol_polyprotein"/>
</dbReference>
<dbReference type="Pfam" id="PF26138">
    <property type="entry name" value="DUF8040"/>
    <property type="match status" value="1"/>
</dbReference>
<dbReference type="Gene3D" id="3.30.70.270">
    <property type="match status" value="1"/>
</dbReference>
<dbReference type="InterPro" id="IPR043502">
    <property type="entry name" value="DNA/RNA_pol_sf"/>
</dbReference>
<keyword evidence="12" id="KW-0862">Zinc</keyword>
<evidence type="ECO:0000256" key="3">
    <source>
        <dbReference type="ARBA" id="ARBA00022695"/>
    </source>
</evidence>
<dbReference type="InterPro" id="IPR043128">
    <property type="entry name" value="Rev_trsase/Diguanyl_cyclase"/>
</dbReference>
<dbReference type="PROSITE" id="PS50158">
    <property type="entry name" value="ZF_CCHC"/>
    <property type="match status" value="1"/>
</dbReference>
<keyword evidence="4" id="KW-0540">Nuclease</keyword>
<evidence type="ECO:0000313" key="15">
    <source>
        <dbReference type="EMBL" id="GJT10250.1"/>
    </source>
</evidence>
<name>A0ABQ5B5Z2_9ASTR</name>
<feature type="region of interest" description="Disordered" evidence="13">
    <location>
        <begin position="38"/>
        <end position="101"/>
    </location>
</feature>
<dbReference type="PROSITE" id="PS00141">
    <property type="entry name" value="ASP_PROTEASE"/>
    <property type="match status" value="1"/>
</dbReference>
<dbReference type="SUPFAM" id="SSF57756">
    <property type="entry name" value="Retrovirus zinc finger-like domains"/>
    <property type="match status" value="1"/>
</dbReference>
<keyword evidence="12" id="KW-0479">Metal-binding</keyword>
<dbReference type="InterPro" id="IPR001878">
    <property type="entry name" value="Znf_CCHC"/>
</dbReference>
<keyword evidence="1" id="KW-0645">Protease</keyword>
<keyword evidence="12" id="KW-0863">Zinc-finger</keyword>
<dbReference type="CDD" id="cd00303">
    <property type="entry name" value="retropepsin_like"/>
    <property type="match status" value="1"/>
</dbReference>
<evidence type="ECO:0000256" key="7">
    <source>
        <dbReference type="ARBA" id="ARBA00022842"/>
    </source>
</evidence>
<keyword evidence="4" id="KW-0378">Hydrolase</keyword>
<evidence type="ECO:0000256" key="10">
    <source>
        <dbReference type="ARBA" id="ARBA00023125"/>
    </source>
</evidence>
<reference evidence="15" key="1">
    <citation type="journal article" date="2022" name="Int. J. Mol. Sci.">
        <title>Draft Genome of Tanacetum Coccineum: Genomic Comparison of Closely Related Tanacetum-Family Plants.</title>
        <authorList>
            <person name="Yamashiro T."/>
            <person name="Shiraishi A."/>
            <person name="Nakayama K."/>
            <person name="Satake H."/>
        </authorList>
    </citation>
    <scope>NUCLEOTIDE SEQUENCE</scope>
</reference>
<reference evidence="15" key="2">
    <citation type="submission" date="2022-01" db="EMBL/GenBank/DDBJ databases">
        <authorList>
            <person name="Yamashiro T."/>
            <person name="Shiraishi A."/>
            <person name="Satake H."/>
            <person name="Nakayama K."/>
        </authorList>
    </citation>
    <scope>NUCLEOTIDE SEQUENCE</scope>
</reference>
<keyword evidence="16" id="KW-1185">Reference proteome</keyword>
<dbReference type="InterPro" id="IPR036875">
    <property type="entry name" value="Znf_CCHC_sf"/>
</dbReference>
<evidence type="ECO:0000313" key="16">
    <source>
        <dbReference type="Proteomes" id="UP001151760"/>
    </source>
</evidence>
<gene>
    <name evidence="15" type="ORF">Tco_0857292</name>
</gene>
<evidence type="ECO:0000256" key="12">
    <source>
        <dbReference type="PROSITE-ProRule" id="PRU00047"/>
    </source>
</evidence>
<dbReference type="GO" id="GO:0003964">
    <property type="term" value="F:RNA-directed DNA polymerase activity"/>
    <property type="evidence" value="ECO:0007669"/>
    <property type="project" value="UniProtKB-KW"/>
</dbReference>
<dbReference type="PANTHER" id="PTHR37984:SF5">
    <property type="entry name" value="PROTEIN NYNRIN-LIKE"/>
    <property type="match status" value="1"/>
</dbReference>
<feature type="compositionally biased region" description="Low complexity" evidence="13">
    <location>
        <begin position="87"/>
        <end position="100"/>
    </location>
</feature>
<dbReference type="SUPFAM" id="SSF56672">
    <property type="entry name" value="DNA/RNA polymerases"/>
    <property type="match status" value="1"/>
</dbReference>
<evidence type="ECO:0000256" key="5">
    <source>
        <dbReference type="ARBA" id="ARBA00022750"/>
    </source>
</evidence>
<keyword evidence="6" id="KW-0255">Endonuclease</keyword>
<dbReference type="PANTHER" id="PTHR37984">
    <property type="entry name" value="PROTEIN CBG26694"/>
    <property type="match status" value="1"/>
</dbReference>
<dbReference type="InterPro" id="IPR041577">
    <property type="entry name" value="RT_RNaseH_2"/>
</dbReference>
<dbReference type="InterPro" id="IPR058353">
    <property type="entry name" value="DUF8040"/>
</dbReference>
<feature type="compositionally biased region" description="Low complexity" evidence="13">
    <location>
        <begin position="48"/>
        <end position="62"/>
    </location>
</feature>
<keyword evidence="5" id="KW-0064">Aspartyl protease</keyword>
<evidence type="ECO:0000256" key="4">
    <source>
        <dbReference type="ARBA" id="ARBA00022722"/>
    </source>
</evidence>